<dbReference type="InterPro" id="IPR001128">
    <property type="entry name" value="Cyt_P450"/>
</dbReference>
<keyword evidence="3 4" id="KW-0479">Metal-binding</keyword>
<evidence type="ECO:0000256" key="1">
    <source>
        <dbReference type="ARBA" id="ARBA00001971"/>
    </source>
</evidence>
<protein>
    <submittedName>
        <fullName evidence="5">Cytochrome P450</fullName>
    </submittedName>
</protein>
<dbReference type="Pfam" id="PF00067">
    <property type="entry name" value="p450"/>
    <property type="match status" value="1"/>
</dbReference>
<dbReference type="Proteomes" id="UP000533080">
    <property type="component" value="Unassembled WGS sequence"/>
</dbReference>
<evidence type="ECO:0000256" key="3">
    <source>
        <dbReference type="PIRSR" id="PIRSR602401-1"/>
    </source>
</evidence>
<accession>A0A7Y4MPY5</accession>
<comment type="similarity">
    <text evidence="2 4">Belongs to the cytochrome P450 family.</text>
</comment>
<organism evidence="5 6">
    <name type="scientific">Myxococcus xanthus</name>
    <dbReference type="NCBI Taxonomy" id="34"/>
    <lineage>
        <taxon>Bacteria</taxon>
        <taxon>Pseudomonadati</taxon>
        <taxon>Myxococcota</taxon>
        <taxon>Myxococcia</taxon>
        <taxon>Myxococcales</taxon>
        <taxon>Cystobacterineae</taxon>
        <taxon>Myxococcaceae</taxon>
        <taxon>Myxococcus</taxon>
    </lineage>
</organism>
<evidence type="ECO:0000313" key="5">
    <source>
        <dbReference type="EMBL" id="NOJ77895.1"/>
    </source>
</evidence>
<comment type="caution">
    <text evidence="5">The sequence shown here is derived from an EMBL/GenBank/DDBJ whole genome shotgun (WGS) entry which is preliminary data.</text>
</comment>
<keyword evidence="3 4" id="KW-0408">Iron</keyword>
<keyword evidence="3 4" id="KW-0349">Heme</keyword>
<feature type="binding site" description="axial binding residue" evidence="3">
    <location>
        <position position="413"/>
    </location>
    <ligand>
        <name>heme</name>
        <dbReference type="ChEBI" id="CHEBI:30413"/>
    </ligand>
    <ligandPart>
        <name>Fe</name>
        <dbReference type="ChEBI" id="CHEBI:18248"/>
    </ligandPart>
</feature>
<dbReference type="AlphaFoldDB" id="A0A7Y4MPY5"/>
<dbReference type="InterPro" id="IPR036396">
    <property type="entry name" value="Cyt_P450_sf"/>
</dbReference>
<keyword evidence="4" id="KW-0503">Monooxygenase</keyword>
<dbReference type="GO" id="GO:0020037">
    <property type="term" value="F:heme binding"/>
    <property type="evidence" value="ECO:0007669"/>
    <property type="project" value="InterPro"/>
</dbReference>
<proteinExistence type="inferred from homology"/>
<name>A0A7Y4MPY5_MYXXA</name>
<gene>
    <name evidence="5" type="ORF">HNV28_05985</name>
</gene>
<dbReference type="GO" id="GO:0004497">
    <property type="term" value="F:monooxygenase activity"/>
    <property type="evidence" value="ECO:0007669"/>
    <property type="project" value="UniProtKB-KW"/>
</dbReference>
<dbReference type="CDD" id="cd20620">
    <property type="entry name" value="CYP132-like"/>
    <property type="match status" value="1"/>
</dbReference>
<dbReference type="InterPro" id="IPR017972">
    <property type="entry name" value="Cyt_P450_CS"/>
</dbReference>
<dbReference type="InterPro" id="IPR002401">
    <property type="entry name" value="Cyt_P450_E_grp-I"/>
</dbReference>
<comment type="cofactor">
    <cofactor evidence="1 3">
        <name>heme</name>
        <dbReference type="ChEBI" id="CHEBI:30413"/>
    </cofactor>
</comment>
<reference evidence="5 6" key="1">
    <citation type="submission" date="2020-05" db="EMBL/GenBank/DDBJ databases">
        <authorList>
            <person name="Whitworth D."/>
        </authorList>
    </citation>
    <scope>NUCLEOTIDE SEQUENCE [LARGE SCALE GENOMIC DNA]</scope>
    <source>
        <strain evidence="5 6">AM005</strain>
    </source>
</reference>
<dbReference type="GO" id="GO:0016705">
    <property type="term" value="F:oxidoreductase activity, acting on paired donors, with incorporation or reduction of molecular oxygen"/>
    <property type="evidence" value="ECO:0007669"/>
    <property type="project" value="InterPro"/>
</dbReference>
<dbReference type="GO" id="GO:0005506">
    <property type="term" value="F:iron ion binding"/>
    <property type="evidence" value="ECO:0007669"/>
    <property type="project" value="InterPro"/>
</dbReference>
<evidence type="ECO:0000256" key="2">
    <source>
        <dbReference type="ARBA" id="ARBA00010617"/>
    </source>
</evidence>
<dbReference type="PRINTS" id="PR00463">
    <property type="entry name" value="EP450I"/>
</dbReference>
<evidence type="ECO:0000256" key="4">
    <source>
        <dbReference type="RuleBase" id="RU000461"/>
    </source>
</evidence>
<sequence>MGLKSWSTWVARMVRSTCASGSSPLQDPFMPQVRLPPGPQGHFIAGNLVEFSEDPLGFLTRCAREYGDVVRLGKRNFLLNHPDLIERVLVNGDGNFVKLAGVGQGKRHKGGFPEAMMNSEGEDWLRKRRLVQPAFHRKHVAACGDTVVALTETMLQTWRPGDARDVHADVSALALDIVSRFLFHTPIDDEAHHVAAAVDAVMRHTDSPLRPPIWVPTPTNLRLRRALGRLNTLLATLVRRYREQPESRTDLLALLLSAPVPLSEAQLRDELATMIMSGHETTADALVWAWYLLAQHPEAEARLVEELETVLGGRLPGADDLPRLRYTEAVVKEAMRLYSPAWITSREALRDCELGGFHVPAGTMLAVSQWVTHRDARYFDAPESFRPERWLSEDAQRMHRYVYFPFGGGPRFCIGSALAMIETVLITACVARRFRLELAPGCVVRPRPALALQPLGVRLIPRHRSHKTQEGEVRHAAGA</sequence>
<dbReference type="PROSITE" id="PS00086">
    <property type="entry name" value="CYTOCHROME_P450"/>
    <property type="match status" value="1"/>
</dbReference>
<evidence type="ECO:0000313" key="6">
    <source>
        <dbReference type="Proteomes" id="UP000533080"/>
    </source>
</evidence>
<dbReference type="Gene3D" id="1.10.630.10">
    <property type="entry name" value="Cytochrome P450"/>
    <property type="match status" value="1"/>
</dbReference>
<dbReference type="PANTHER" id="PTHR24305">
    <property type="entry name" value="CYTOCHROME P450"/>
    <property type="match status" value="1"/>
</dbReference>
<keyword evidence="4" id="KW-0560">Oxidoreductase</keyword>
<dbReference type="PRINTS" id="PR00385">
    <property type="entry name" value="P450"/>
</dbReference>
<dbReference type="PANTHER" id="PTHR24305:SF166">
    <property type="entry name" value="CYTOCHROME P450 12A4, MITOCHONDRIAL-RELATED"/>
    <property type="match status" value="1"/>
</dbReference>
<dbReference type="SUPFAM" id="SSF48264">
    <property type="entry name" value="Cytochrome P450"/>
    <property type="match status" value="1"/>
</dbReference>
<dbReference type="EMBL" id="JABFNT010000014">
    <property type="protein sequence ID" value="NOJ77895.1"/>
    <property type="molecule type" value="Genomic_DNA"/>
</dbReference>
<dbReference type="InterPro" id="IPR050121">
    <property type="entry name" value="Cytochrome_P450_monoxygenase"/>
</dbReference>